<dbReference type="Pfam" id="PF24492">
    <property type="entry name" value="HEAT_ECM29"/>
    <property type="match status" value="1"/>
</dbReference>
<evidence type="ECO:0000259" key="6">
    <source>
        <dbReference type="Pfam" id="PF24492"/>
    </source>
</evidence>
<dbReference type="InterPro" id="IPR055443">
    <property type="entry name" value="HEAT_ECM29"/>
</dbReference>
<organism evidence="7 8">
    <name type="scientific">Podospora australis</name>
    <dbReference type="NCBI Taxonomy" id="1536484"/>
    <lineage>
        <taxon>Eukaryota</taxon>
        <taxon>Fungi</taxon>
        <taxon>Dikarya</taxon>
        <taxon>Ascomycota</taxon>
        <taxon>Pezizomycotina</taxon>
        <taxon>Sordariomycetes</taxon>
        <taxon>Sordariomycetidae</taxon>
        <taxon>Sordariales</taxon>
        <taxon>Podosporaceae</taxon>
        <taxon>Podospora</taxon>
    </lineage>
</organism>
<dbReference type="GO" id="GO:0060090">
    <property type="term" value="F:molecular adaptor activity"/>
    <property type="evidence" value="ECO:0007669"/>
    <property type="project" value="InterPro"/>
</dbReference>
<keyword evidence="8" id="KW-1185">Reference proteome</keyword>
<dbReference type="Pfam" id="PF13001">
    <property type="entry name" value="ECM29_N"/>
    <property type="match status" value="1"/>
</dbReference>
<dbReference type="Proteomes" id="UP001302126">
    <property type="component" value="Unassembled WGS sequence"/>
</dbReference>
<dbReference type="InterPro" id="IPR011989">
    <property type="entry name" value="ARM-like"/>
</dbReference>
<reference evidence="7" key="1">
    <citation type="journal article" date="2023" name="Mol. Phylogenet. Evol.">
        <title>Genome-scale phylogeny and comparative genomics of the fungal order Sordariales.</title>
        <authorList>
            <person name="Hensen N."/>
            <person name="Bonometti L."/>
            <person name="Westerberg I."/>
            <person name="Brannstrom I.O."/>
            <person name="Guillou S."/>
            <person name="Cros-Aarteil S."/>
            <person name="Calhoun S."/>
            <person name="Haridas S."/>
            <person name="Kuo A."/>
            <person name="Mondo S."/>
            <person name="Pangilinan J."/>
            <person name="Riley R."/>
            <person name="LaButti K."/>
            <person name="Andreopoulos B."/>
            <person name="Lipzen A."/>
            <person name="Chen C."/>
            <person name="Yan M."/>
            <person name="Daum C."/>
            <person name="Ng V."/>
            <person name="Clum A."/>
            <person name="Steindorff A."/>
            <person name="Ohm R.A."/>
            <person name="Martin F."/>
            <person name="Silar P."/>
            <person name="Natvig D.O."/>
            <person name="Lalanne C."/>
            <person name="Gautier V."/>
            <person name="Ament-Velasquez S.L."/>
            <person name="Kruys A."/>
            <person name="Hutchinson M.I."/>
            <person name="Powell A.J."/>
            <person name="Barry K."/>
            <person name="Miller A.N."/>
            <person name="Grigoriev I.V."/>
            <person name="Debuchy R."/>
            <person name="Gladieux P."/>
            <person name="Hiltunen Thoren M."/>
            <person name="Johannesson H."/>
        </authorList>
    </citation>
    <scope>NUCLEOTIDE SEQUENCE</scope>
    <source>
        <strain evidence="7">PSN309</strain>
    </source>
</reference>
<dbReference type="GO" id="GO:0043248">
    <property type="term" value="P:proteasome assembly"/>
    <property type="evidence" value="ECO:0007669"/>
    <property type="project" value="InterPro"/>
</dbReference>
<reference evidence="7" key="2">
    <citation type="submission" date="2023-05" db="EMBL/GenBank/DDBJ databases">
        <authorList>
            <consortium name="Lawrence Berkeley National Laboratory"/>
            <person name="Steindorff A."/>
            <person name="Hensen N."/>
            <person name="Bonometti L."/>
            <person name="Westerberg I."/>
            <person name="Brannstrom I.O."/>
            <person name="Guillou S."/>
            <person name="Cros-Aarteil S."/>
            <person name="Calhoun S."/>
            <person name="Haridas S."/>
            <person name="Kuo A."/>
            <person name="Mondo S."/>
            <person name="Pangilinan J."/>
            <person name="Riley R."/>
            <person name="Labutti K."/>
            <person name="Andreopoulos B."/>
            <person name="Lipzen A."/>
            <person name="Chen C."/>
            <person name="Yanf M."/>
            <person name="Daum C."/>
            <person name="Ng V."/>
            <person name="Clum A."/>
            <person name="Ohm R."/>
            <person name="Martin F."/>
            <person name="Silar P."/>
            <person name="Natvig D."/>
            <person name="Lalanne C."/>
            <person name="Gautier V."/>
            <person name="Ament-Velasquez S.L."/>
            <person name="Kruys A."/>
            <person name="Hutchinson M.I."/>
            <person name="Powell A.J."/>
            <person name="Barry K."/>
            <person name="Miller A.N."/>
            <person name="Grigoriev I.V."/>
            <person name="Debuchy R."/>
            <person name="Gladieux P."/>
            <person name="Thoren M.H."/>
            <person name="Johannesson H."/>
        </authorList>
    </citation>
    <scope>NUCLEOTIDE SEQUENCE</scope>
    <source>
        <strain evidence="7">PSN309</strain>
    </source>
</reference>
<evidence type="ECO:0000256" key="4">
    <source>
        <dbReference type="ARBA" id="ARBA00022942"/>
    </source>
</evidence>
<name>A0AAN6WMT6_9PEZI</name>
<gene>
    <name evidence="7" type="ORF">QBC35DRAFT_455004</name>
</gene>
<sequence>MASDDEARELKLLDGAEWKIIQVSSDEERLQQTLKTFLAPIILKAASPSEKVRAKTTAVCQTINKLIQSPSIVLPVVALLDQYKSTDSFLVRYFDLTYINHSISRLDAEEQRAFVPKALRGIGSDSEKNAKDLFHFVLRCLPSVKIPPRGTQDDLAFREHLGLIDDKDAAFLAEWIGKLLLLSSSRSFPGEQNFQVPQALSESDVSFLTRGMKPEVWQPEKGGLDLTDTRLRALNLLASGAFRDQEKFLPAIYAAASSDSRFSSVGDDLIKRTSVSLEDAELVKSLFEAHAKMLPPHRIRILGLLSKSEVATTFSADILAVFEKNVPSDPMMGSISTGLELTKLHRALFEFINWVARMGSKKAEFGMVARSLLNRLREFVESQGWPVPDHQSLDTNVLRSRAYETMGIFSKCTPWTDDTRLVFADWLFTSLSEDPTPDVVVSIDGALSSLTSSFKPPHNDKVTARLQSITLRNMMLNESEDHGAVRSTRHAAVKWANHCLPFSDVKARWIDILAIAGRRDERSDVIEEGHKGLDPWTYYANDEKDQTLPNWQELTRAFFWEIMWPRHAERGNMDMDVDDTGALVNFPGDILHAFPVAVDYARCILFLSALPDFKFEPGWRRQLDASVSSDLTARRSIREYLSTFTQSDHELAQLLRGGFAGMLLKDFILAEPCARSFVEIASLAPKDVLETVVRHARDVLPLIKSNNKEIRSLAAKAFGILAAHPFNLPDNVAEARWSLVETIEKREGAVGAELNAVEGAFVALTHFASRLVYYAGVPMTDAKHFSGLSDVFPPLDGITAPSTQEALFEAYTQLWTAGVPTTLPPSTDITKAFIDPLLVSAKKGKEKAITALGRLALSLPDSEDKLLTDILEKLYALHEIKQVEIHFAVGEALAAAVARWDAGVVQLTVDVEAVKDLCLFPKRSDHVVAVLEKLIADCKTTKPSLLKASGIWLFCMIQHCSHLEEVQSRLRHCQAAFMRLLSARDELVQETASRGLSLVYEKGDADLKAQLVRDLVSSFTGSGPQLKVEQDTELFDAGALPTGEGKSVTSYKDIVSLANEVGDPSLVYKFMSLAANAATWSTRSAFGRFGLSNILSDWEVDPKLYPKLYRYRFDPSHLVQRSMNDIWKALVKDSNAVMEKYFDDIMQDLLKSVLGREWRVREASCAAIADLVSGKPFPKYEKYYKDIWAASLKVLDDVKATVRNAALSLCISLSKTLVRQLEDSGSSTTAKAMINEALPFLLSEKAIENSADDVKYFAIVTVLDIAKKGGSSLKNYIPTMVPHLLVLLSTVEPEMVTYHYQRIGEEQRERLDKARSSMVTSGPIIAAIEDCLRSVDADVMKELAPRLQETIKTALGMPTKIGCGRVVSTLASRHTVDFAPYVGSFLTVLEKQVLDKNDEVSSNYARTAAYLLRVASDSAKQKFAEKFTSLYLTAENETRRQKVSDVILSLSKISPDHFNALEVQLLPLAFLGKHDTDEYVSHAFKEVWDTHAGSSLTVIRLVDEIISLADQTLGTAQWALKHAGALAIGSAVGLVGDASYVTGHINVDMAKKLWPVYDRALLLKTFPDKDKLLEPYPGFVKRAKTFWEADPKVSEQMKKVAVREAKRNNDEYRPHAFRCLWRFAEVREDLDLLDEITTIVSSFLEVDGDDADADKMDVDDAAKETAQRRKNGLDLRSLTQWAAVEAIVKGYNRPKMQSNPFETLRGIATALQSADPKSKTKGLTATPYIAREEFSTIRRTHWYDSAKEVLNEAAATKKPSSDGKGAEVVKWFLATFDLASENTGTELQRTSRAKAVQAVIQLAKTDAAVLGDIKSELKSTIEEAVGKERSLEVQKVWKECLGLR</sequence>
<keyword evidence="4 7" id="KW-0647">Proteasome</keyword>
<protein>
    <submittedName>
        <fullName evidence="7">Proteasome component ECM29</fullName>
    </submittedName>
</protein>
<feature type="domain" description="Proteasome component Ecm29 N-terminal" evidence="5">
    <location>
        <begin position="17"/>
        <end position="514"/>
    </location>
</feature>
<evidence type="ECO:0000313" key="7">
    <source>
        <dbReference type="EMBL" id="KAK4184706.1"/>
    </source>
</evidence>
<dbReference type="Pfam" id="PF23731">
    <property type="entry name" value="ARM_ECM29_C"/>
    <property type="match status" value="1"/>
</dbReference>
<dbReference type="GO" id="GO:0036503">
    <property type="term" value="P:ERAD pathway"/>
    <property type="evidence" value="ECO:0007669"/>
    <property type="project" value="TreeGrafter"/>
</dbReference>
<proteinExistence type="predicted"/>
<keyword evidence="2" id="KW-0963">Cytoplasm</keyword>
<evidence type="ECO:0000256" key="1">
    <source>
        <dbReference type="ARBA" id="ARBA00004496"/>
    </source>
</evidence>
<dbReference type="GO" id="GO:0000502">
    <property type="term" value="C:proteasome complex"/>
    <property type="evidence" value="ECO:0007669"/>
    <property type="project" value="UniProtKB-KW"/>
</dbReference>
<dbReference type="EMBL" id="MU864477">
    <property type="protein sequence ID" value="KAK4184706.1"/>
    <property type="molecule type" value="Genomic_DNA"/>
</dbReference>
<comment type="subcellular location">
    <subcellularLocation>
        <location evidence="1">Cytoplasm</location>
    </subcellularLocation>
</comment>
<evidence type="ECO:0000256" key="3">
    <source>
        <dbReference type="ARBA" id="ARBA00022737"/>
    </source>
</evidence>
<dbReference type="GO" id="GO:0005737">
    <property type="term" value="C:cytoplasm"/>
    <property type="evidence" value="ECO:0007669"/>
    <property type="project" value="UniProtKB-SubCell"/>
</dbReference>
<keyword evidence="3" id="KW-0677">Repeat</keyword>
<evidence type="ECO:0000256" key="2">
    <source>
        <dbReference type="ARBA" id="ARBA00022490"/>
    </source>
</evidence>
<dbReference type="GO" id="GO:0005634">
    <property type="term" value="C:nucleus"/>
    <property type="evidence" value="ECO:0007669"/>
    <property type="project" value="TreeGrafter"/>
</dbReference>
<dbReference type="InterPro" id="IPR024372">
    <property type="entry name" value="Ecm29_N"/>
</dbReference>
<dbReference type="InterPro" id="IPR016024">
    <property type="entry name" value="ARM-type_fold"/>
</dbReference>
<dbReference type="Gene3D" id="1.25.10.10">
    <property type="entry name" value="Leucine-rich Repeat Variant"/>
    <property type="match status" value="2"/>
</dbReference>
<accession>A0AAN6WMT6</accession>
<dbReference type="PANTHER" id="PTHR23346">
    <property type="entry name" value="TRANSLATIONAL ACTIVATOR GCN1-RELATED"/>
    <property type="match status" value="1"/>
</dbReference>
<comment type="caution">
    <text evidence="7">The sequence shown here is derived from an EMBL/GenBank/DDBJ whole genome shotgun (WGS) entry which is preliminary data.</text>
</comment>
<feature type="domain" description="Proteasome adapter and scaffold protein ECM29 HEAT-repeat" evidence="6">
    <location>
        <begin position="1273"/>
        <end position="1432"/>
    </location>
</feature>
<evidence type="ECO:0000313" key="8">
    <source>
        <dbReference type="Proteomes" id="UP001302126"/>
    </source>
</evidence>
<evidence type="ECO:0000259" key="5">
    <source>
        <dbReference type="Pfam" id="PF13001"/>
    </source>
</evidence>
<dbReference type="SUPFAM" id="SSF48371">
    <property type="entry name" value="ARM repeat"/>
    <property type="match status" value="2"/>
</dbReference>
<dbReference type="PANTHER" id="PTHR23346:SF19">
    <property type="entry name" value="PROTEASOME ADAPTER AND SCAFFOLD PROTEIN ECM29"/>
    <property type="match status" value="1"/>
</dbReference>